<name>A0ACB5U0B5_CANBO</name>
<evidence type="ECO:0000313" key="1">
    <source>
        <dbReference type="EMBL" id="GME98571.1"/>
    </source>
</evidence>
<organism evidence="1 2">
    <name type="scientific">Candida boidinii</name>
    <name type="common">Yeast</name>
    <dbReference type="NCBI Taxonomy" id="5477"/>
    <lineage>
        <taxon>Eukaryota</taxon>
        <taxon>Fungi</taxon>
        <taxon>Dikarya</taxon>
        <taxon>Ascomycota</taxon>
        <taxon>Saccharomycotina</taxon>
        <taxon>Pichiomycetes</taxon>
        <taxon>Pichiales</taxon>
        <taxon>Pichiaceae</taxon>
        <taxon>Ogataea</taxon>
        <taxon>Ogataea/Candida clade</taxon>
    </lineage>
</organism>
<accession>A0ACB5U0B5</accession>
<dbReference type="Proteomes" id="UP001165101">
    <property type="component" value="Unassembled WGS sequence"/>
</dbReference>
<reference evidence="1" key="1">
    <citation type="submission" date="2023-04" db="EMBL/GenBank/DDBJ databases">
        <title>Candida boidinii NBRC 1967.</title>
        <authorList>
            <person name="Ichikawa N."/>
            <person name="Sato H."/>
            <person name="Tonouchi N."/>
        </authorList>
    </citation>
    <scope>NUCLEOTIDE SEQUENCE</scope>
    <source>
        <strain evidence="1">NBRC 1967</strain>
    </source>
</reference>
<protein>
    <submittedName>
        <fullName evidence="1">Unnamed protein product</fullName>
    </submittedName>
</protein>
<dbReference type="EMBL" id="BSXV01003545">
    <property type="protein sequence ID" value="GME98571.1"/>
    <property type="molecule type" value="Genomic_DNA"/>
</dbReference>
<evidence type="ECO:0000313" key="2">
    <source>
        <dbReference type="Proteomes" id="UP001165101"/>
    </source>
</evidence>
<comment type="caution">
    <text evidence="1">The sequence shown here is derived from an EMBL/GenBank/DDBJ whole genome shotgun (WGS) entry which is preliminary data.</text>
</comment>
<sequence length="359" mass="41760">MSGIFNEHNFMKPSFENVPFNNSSIRSIYHYRRTDFLSLYLMSEHKHDSIIMTHDWPEGIYEYGNTGELLRRKPFFRKDIQTHTLGSVPAMVLLQKLKPKKWYSAHLHVKFKAKIVWNNELESSHLNEQSAVQEINSKILQQKINDDELDIDLCDLSSEDDDQCDSVAATKPINGNPDEIDLDLDISDTEENTSESKDQSATDPNNMSPSKVLDKEIPPTTTEFLSLDKCLPRRQFLEIDDIGPTSTTHYSVPQSREEAEIYLDEEMVCIKQILKYHHRQIQQLSSPQEVLYLSPELESELRRDIEAARSKYRKLSRDQKRSLFCVRRDSFCRVAGHDEENVVLHSNPHTQRLYKVFGI</sequence>
<gene>
    <name evidence="1" type="ORF">Cboi01_000499100</name>
</gene>
<proteinExistence type="predicted"/>
<keyword evidence="2" id="KW-1185">Reference proteome</keyword>